<organism evidence="2">
    <name type="scientific">marine sediment metagenome</name>
    <dbReference type="NCBI Taxonomy" id="412755"/>
    <lineage>
        <taxon>unclassified sequences</taxon>
        <taxon>metagenomes</taxon>
        <taxon>ecological metagenomes</taxon>
    </lineage>
</organism>
<protein>
    <recommendedName>
        <fullName evidence="1">Peptidase M28 domain-containing protein</fullName>
    </recommendedName>
</protein>
<accession>X0UPS8</accession>
<dbReference type="EMBL" id="BARS01028372">
    <property type="protein sequence ID" value="GAG07685.1"/>
    <property type="molecule type" value="Genomic_DNA"/>
</dbReference>
<evidence type="ECO:0000259" key="1">
    <source>
        <dbReference type="Pfam" id="PF04389"/>
    </source>
</evidence>
<feature type="domain" description="Peptidase M28" evidence="1">
    <location>
        <begin position="2"/>
        <end position="151"/>
    </location>
</feature>
<name>X0UPS8_9ZZZZ</name>
<dbReference type="Pfam" id="PF04389">
    <property type="entry name" value="Peptidase_M28"/>
    <property type="match status" value="1"/>
</dbReference>
<evidence type="ECO:0000313" key="2">
    <source>
        <dbReference type="EMBL" id="GAG07685.1"/>
    </source>
</evidence>
<dbReference type="SUPFAM" id="SSF53187">
    <property type="entry name" value="Zn-dependent exopeptidases"/>
    <property type="match status" value="1"/>
</dbReference>
<dbReference type="InterPro" id="IPR007484">
    <property type="entry name" value="Peptidase_M28"/>
</dbReference>
<sequence length="165" mass="19282">CVFELLSYFSNPESRLKHFNLWFVFTGAEECGTMGIRNFYQKIKHLNKEESIIFNFDSISKSTYFFPNKKTSDQIKTIFTMFVKNNKGLVIKRNPKKIPFGSHTDGYYLTKKNFHGIGFGDLECYEHIHSIQDTVDKVDVSLLKRLCETIIDNLIVFDDQLKSKD</sequence>
<gene>
    <name evidence="2" type="ORF">S01H1_44475</name>
</gene>
<dbReference type="AlphaFoldDB" id="X0UPS8"/>
<comment type="caution">
    <text evidence="2">The sequence shown here is derived from an EMBL/GenBank/DDBJ whole genome shotgun (WGS) entry which is preliminary data.</text>
</comment>
<feature type="non-terminal residue" evidence="2">
    <location>
        <position position="1"/>
    </location>
</feature>
<proteinExistence type="predicted"/>
<reference evidence="2" key="1">
    <citation type="journal article" date="2014" name="Front. Microbiol.">
        <title>High frequency of phylogenetically diverse reductive dehalogenase-homologous genes in deep subseafloor sedimentary metagenomes.</title>
        <authorList>
            <person name="Kawai M."/>
            <person name="Futagami T."/>
            <person name="Toyoda A."/>
            <person name="Takaki Y."/>
            <person name="Nishi S."/>
            <person name="Hori S."/>
            <person name="Arai W."/>
            <person name="Tsubouchi T."/>
            <person name="Morono Y."/>
            <person name="Uchiyama I."/>
            <person name="Ito T."/>
            <person name="Fujiyama A."/>
            <person name="Inagaki F."/>
            <person name="Takami H."/>
        </authorList>
    </citation>
    <scope>NUCLEOTIDE SEQUENCE</scope>
    <source>
        <strain evidence="2">Expedition CK06-06</strain>
    </source>
</reference>
<dbReference type="Gene3D" id="3.40.630.10">
    <property type="entry name" value="Zn peptidases"/>
    <property type="match status" value="1"/>
</dbReference>